<protein>
    <submittedName>
        <fullName evidence="1">Uncharacterized protein</fullName>
    </submittedName>
</protein>
<organism evidence="1 2">
    <name type="scientific">Actinomycetospora atypica</name>
    <dbReference type="NCBI Taxonomy" id="1290095"/>
    <lineage>
        <taxon>Bacteria</taxon>
        <taxon>Bacillati</taxon>
        <taxon>Actinomycetota</taxon>
        <taxon>Actinomycetes</taxon>
        <taxon>Pseudonocardiales</taxon>
        <taxon>Pseudonocardiaceae</taxon>
        <taxon>Actinomycetospora</taxon>
    </lineage>
</organism>
<reference evidence="2" key="1">
    <citation type="journal article" date="2019" name="Int. J. Syst. Evol. Microbiol.">
        <title>The Global Catalogue of Microorganisms (GCM) 10K type strain sequencing project: providing services to taxonomists for standard genome sequencing and annotation.</title>
        <authorList>
            <consortium name="The Broad Institute Genomics Platform"/>
            <consortium name="The Broad Institute Genome Sequencing Center for Infectious Disease"/>
            <person name="Wu L."/>
            <person name="Ma J."/>
        </authorList>
    </citation>
    <scope>NUCLEOTIDE SEQUENCE [LARGE SCALE GENOMIC DNA]</scope>
    <source>
        <strain evidence="2">CGMCC 4.7093</strain>
    </source>
</reference>
<name>A0ABV9YHV6_9PSEU</name>
<proteinExistence type="predicted"/>
<evidence type="ECO:0000313" key="1">
    <source>
        <dbReference type="EMBL" id="MFC5062251.1"/>
    </source>
</evidence>
<comment type="caution">
    <text evidence="1">The sequence shown here is derived from an EMBL/GenBank/DDBJ whole genome shotgun (WGS) entry which is preliminary data.</text>
</comment>
<dbReference type="RefSeq" id="WP_378035605.1">
    <property type="nucleotide sequence ID" value="NZ_JBHSIV010000007.1"/>
</dbReference>
<dbReference type="Proteomes" id="UP001595947">
    <property type="component" value="Unassembled WGS sequence"/>
</dbReference>
<keyword evidence="2" id="KW-1185">Reference proteome</keyword>
<gene>
    <name evidence="1" type="ORF">ACFPBZ_08550</name>
</gene>
<evidence type="ECO:0000313" key="2">
    <source>
        <dbReference type="Proteomes" id="UP001595947"/>
    </source>
</evidence>
<accession>A0ABV9YHV6</accession>
<sequence length="165" mass="18043">MDLGRWLDARSGPAPHEDRTLEGAAHFTRAQVEQLVDRKFRDDPRRGARTKERLATVDDARIEDLTRQAFACFHDLVALLACEALPGLGPATASLLLAAQAPHRFVVIDSRVLAALRDLGRFPAGGHFDVAEHWEPYLVACREIARETGRDLPAVGRALSVGGST</sequence>
<dbReference type="EMBL" id="JBHSIV010000007">
    <property type="protein sequence ID" value="MFC5062251.1"/>
    <property type="molecule type" value="Genomic_DNA"/>
</dbReference>